<dbReference type="AlphaFoldDB" id="A0A1M5IMH6"/>
<keyword evidence="7" id="KW-0227">DNA damage</keyword>
<dbReference type="InterPro" id="IPR051912">
    <property type="entry name" value="Alkylbase_DNA_Glycosylase/TA"/>
</dbReference>
<dbReference type="Pfam" id="PF12833">
    <property type="entry name" value="HTH_18"/>
    <property type="match status" value="1"/>
</dbReference>
<dbReference type="SMART" id="SM01009">
    <property type="entry name" value="AlkA_N"/>
    <property type="match status" value="1"/>
</dbReference>
<evidence type="ECO:0000313" key="16">
    <source>
        <dbReference type="Proteomes" id="UP000190675"/>
    </source>
</evidence>
<dbReference type="Gene3D" id="1.10.10.60">
    <property type="entry name" value="Homeodomain-like"/>
    <property type="match status" value="1"/>
</dbReference>
<dbReference type="EC" id="3.2.2.21" evidence="3"/>
<evidence type="ECO:0000256" key="13">
    <source>
        <dbReference type="ARBA" id="ARBA00023204"/>
    </source>
</evidence>
<dbReference type="InterPro" id="IPR018062">
    <property type="entry name" value="HTH_AraC-typ_CS"/>
</dbReference>
<dbReference type="SMART" id="SM00342">
    <property type="entry name" value="HTH_ARAC"/>
    <property type="match status" value="1"/>
</dbReference>
<dbReference type="GO" id="GO:0003700">
    <property type="term" value="F:DNA-binding transcription factor activity"/>
    <property type="evidence" value="ECO:0007669"/>
    <property type="project" value="InterPro"/>
</dbReference>
<comment type="cofactor">
    <cofactor evidence="2">
        <name>Zn(2+)</name>
        <dbReference type="ChEBI" id="CHEBI:29105"/>
    </cofactor>
</comment>
<evidence type="ECO:0000256" key="9">
    <source>
        <dbReference type="ARBA" id="ARBA00023015"/>
    </source>
</evidence>
<evidence type="ECO:0000256" key="11">
    <source>
        <dbReference type="ARBA" id="ARBA00023159"/>
    </source>
</evidence>
<dbReference type="InterPro" id="IPR035451">
    <property type="entry name" value="Ada-like_dom_sf"/>
</dbReference>
<dbReference type="GO" id="GO:0043565">
    <property type="term" value="F:sequence-specific DNA binding"/>
    <property type="evidence" value="ECO:0007669"/>
    <property type="project" value="InterPro"/>
</dbReference>
<evidence type="ECO:0000313" key="15">
    <source>
        <dbReference type="EMBL" id="SHG29554.1"/>
    </source>
</evidence>
<evidence type="ECO:0000256" key="3">
    <source>
        <dbReference type="ARBA" id="ARBA00012000"/>
    </source>
</evidence>
<dbReference type="InterPro" id="IPR010316">
    <property type="entry name" value="AlkA_N"/>
</dbReference>
<dbReference type="SUPFAM" id="SSF46689">
    <property type="entry name" value="Homeodomain-like"/>
    <property type="match status" value="1"/>
</dbReference>
<dbReference type="SUPFAM" id="SSF57884">
    <property type="entry name" value="Ada DNA repair protein, N-terminal domain (N-Ada 10)"/>
    <property type="match status" value="1"/>
</dbReference>
<dbReference type="RefSeq" id="WP_244567853.1">
    <property type="nucleotide sequence ID" value="NZ_LT670818.1"/>
</dbReference>
<dbReference type="GO" id="GO:0043916">
    <property type="term" value="F:DNA-7-methylguanine glycosylase activity"/>
    <property type="evidence" value="ECO:0007669"/>
    <property type="project" value="TreeGrafter"/>
</dbReference>
<dbReference type="GO" id="GO:0006285">
    <property type="term" value="P:base-excision repair, AP site formation"/>
    <property type="evidence" value="ECO:0007669"/>
    <property type="project" value="TreeGrafter"/>
</dbReference>
<dbReference type="GO" id="GO:0006307">
    <property type="term" value="P:DNA alkylation repair"/>
    <property type="evidence" value="ECO:0007669"/>
    <property type="project" value="TreeGrafter"/>
</dbReference>
<dbReference type="InterPro" id="IPR003265">
    <property type="entry name" value="HhH-GPD_domain"/>
</dbReference>
<evidence type="ECO:0000256" key="12">
    <source>
        <dbReference type="ARBA" id="ARBA00023163"/>
    </source>
</evidence>
<protein>
    <recommendedName>
        <fullName evidence="3">DNA-3-methyladenine glycosylase II</fullName>
        <ecNumber evidence="3">3.2.2.21</ecNumber>
    </recommendedName>
</protein>
<name>A0A1M5IMH6_9BRAD</name>
<dbReference type="SUPFAM" id="SSF55945">
    <property type="entry name" value="TATA-box binding protein-like"/>
    <property type="match status" value="1"/>
</dbReference>
<keyword evidence="5" id="KW-0808">Transferase</keyword>
<evidence type="ECO:0000256" key="4">
    <source>
        <dbReference type="ARBA" id="ARBA00022603"/>
    </source>
</evidence>
<dbReference type="FunFam" id="3.40.10.10:FF:000001">
    <property type="entry name" value="DNA-3-methyladenine glycosylase 2"/>
    <property type="match status" value="1"/>
</dbReference>
<keyword evidence="6" id="KW-0479">Metal-binding</keyword>
<evidence type="ECO:0000256" key="5">
    <source>
        <dbReference type="ARBA" id="ARBA00022679"/>
    </source>
</evidence>
<evidence type="ECO:0000256" key="8">
    <source>
        <dbReference type="ARBA" id="ARBA00022833"/>
    </source>
</evidence>
<dbReference type="InterPro" id="IPR018060">
    <property type="entry name" value="HTH_AraC"/>
</dbReference>
<keyword evidence="10" id="KW-0238">DNA-binding</keyword>
<dbReference type="InterPro" id="IPR023170">
    <property type="entry name" value="HhH_base_excis_C"/>
</dbReference>
<comment type="catalytic activity">
    <reaction evidence="1">
        <text>Hydrolysis of alkylated DNA, releasing 3-methyladenine, 3-methylguanine, 7-methylguanine and 7-methyladenine.</text>
        <dbReference type="EC" id="3.2.2.21"/>
    </reaction>
</comment>
<keyword evidence="12" id="KW-0804">Transcription</keyword>
<dbReference type="PROSITE" id="PS00041">
    <property type="entry name" value="HTH_ARAC_FAMILY_1"/>
    <property type="match status" value="1"/>
</dbReference>
<evidence type="ECO:0000256" key="10">
    <source>
        <dbReference type="ARBA" id="ARBA00023125"/>
    </source>
</evidence>
<dbReference type="GO" id="GO:0008168">
    <property type="term" value="F:methyltransferase activity"/>
    <property type="evidence" value="ECO:0007669"/>
    <property type="project" value="UniProtKB-KW"/>
</dbReference>
<dbReference type="Pfam" id="PF00730">
    <property type="entry name" value="HhH-GPD"/>
    <property type="match status" value="1"/>
</dbReference>
<dbReference type="SUPFAM" id="SSF48150">
    <property type="entry name" value="DNA-glycosylase"/>
    <property type="match status" value="1"/>
</dbReference>
<dbReference type="Proteomes" id="UP000190675">
    <property type="component" value="Chromosome I"/>
</dbReference>
<evidence type="ECO:0000256" key="7">
    <source>
        <dbReference type="ARBA" id="ARBA00022763"/>
    </source>
</evidence>
<evidence type="ECO:0000259" key="14">
    <source>
        <dbReference type="PROSITE" id="PS01124"/>
    </source>
</evidence>
<proteinExistence type="predicted"/>
<evidence type="ECO:0000256" key="1">
    <source>
        <dbReference type="ARBA" id="ARBA00000086"/>
    </source>
</evidence>
<organism evidence="15 16">
    <name type="scientific">Bradyrhizobium erythrophlei</name>
    <dbReference type="NCBI Taxonomy" id="1437360"/>
    <lineage>
        <taxon>Bacteria</taxon>
        <taxon>Pseudomonadati</taxon>
        <taxon>Pseudomonadota</taxon>
        <taxon>Alphaproteobacteria</taxon>
        <taxon>Hyphomicrobiales</taxon>
        <taxon>Nitrobacteraceae</taxon>
        <taxon>Bradyrhizobium</taxon>
    </lineage>
</organism>
<dbReference type="Gene3D" id="3.30.310.20">
    <property type="entry name" value="DNA-3-methyladenine glycosylase AlkA, N-terminal domain"/>
    <property type="match status" value="1"/>
</dbReference>
<evidence type="ECO:0000256" key="6">
    <source>
        <dbReference type="ARBA" id="ARBA00022723"/>
    </source>
</evidence>
<keyword evidence="8" id="KW-0862">Zinc</keyword>
<dbReference type="Gene3D" id="1.10.1670.10">
    <property type="entry name" value="Helix-hairpin-Helix base-excision DNA repair enzymes (C-terminal)"/>
    <property type="match status" value="1"/>
</dbReference>
<dbReference type="InterPro" id="IPR004026">
    <property type="entry name" value="Ada_DNA_repair_Zn-bd"/>
</dbReference>
<sequence length="505" mass="55000">MGDVAVMDMDRIACYRAISTRDARFDGRLFVGVKTTGIYCRPICPARTPKFENTSFYPTAAAAQEAGFRPCLRCRPETSPDLAFWRGTSNTVSRALALIEAGGLDEADVEGLAGRLGIGARQLRRLFHQHVGASPIAVAQTRRILLAKQLIHETSLPMAEVALASGFNSVRRFNETFLQMFGRPPASLRRGRDQTRRETGALSIRLAYRPPYDWDAMLSFLSVRAIPGVEAVSGNTYRRSIAIGGHCGVISVAPADKNRVNVSLRFPDMAALPQIIARVRRVFDLAADPDTIGAHLALDPLLAPLVEARPGMRVPGAWDGFELAVRAIFGQQITVPAATRLLGRLVEAYGTPFPAMAGEGEGLSHLFPSPMRLAKVDLSKLGMPNARAMAVTSLAQAISADPMIFSRSASLEETIAKLRSLPGIGEWTAQYIAMRELREPDAFPTADIGLMRAMASADGRRPSPAELLVRAEAWRPWRAYAALHLWAAGYPHAAATRKKHEREAA</sequence>
<dbReference type="GO" id="GO:0008725">
    <property type="term" value="F:DNA-3-methyladenine glycosylase activity"/>
    <property type="evidence" value="ECO:0007669"/>
    <property type="project" value="TreeGrafter"/>
</dbReference>
<dbReference type="InterPro" id="IPR009057">
    <property type="entry name" value="Homeodomain-like_sf"/>
</dbReference>
<dbReference type="GO" id="GO:0008270">
    <property type="term" value="F:zinc ion binding"/>
    <property type="evidence" value="ECO:0007669"/>
    <property type="project" value="InterPro"/>
</dbReference>
<dbReference type="Gene3D" id="1.10.340.30">
    <property type="entry name" value="Hypothetical protein, domain 2"/>
    <property type="match status" value="1"/>
</dbReference>
<dbReference type="GO" id="GO:0032131">
    <property type="term" value="F:alkylated DNA binding"/>
    <property type="evidence" value="ECO:0007669"/>
    <property type="project" value="TreeGrafter"/>
</dbReference>
<dbReference type="GO" id="GO:0005737">
    <property type="term" value="C:cytoplasm"/>
    <property type="evidence" value="ECO:0007669"/>
    <property type="project" value="TreeGrafter"/>
</dbReference>
<reference evidence="15 16" key="1">
    <citation type="submission" date="2016-11" db="EMBL/GenBank/DDBJ databases">
        <authorList>
            <person name="Jaros S."/>
            <person name="Januszkiewicz K."/>
            <person name="Wedrychowicz H."/>
        </authorList>
    </citation>
    <scope>NUCLEOTIDE SEQUENCE [LARGE SCALE GENOMIC DNA]</scope>
    <source>
        <strain evidence="15 16">GAS242</strain>
    </source>
</reference>
<accession>A0A1M5IMH6</accession>
<dbReference type="PANTHER" id="PTHR43003:SF13">
    <property type="entry name" value="DNA-3-METHYLADENINE GLYCOSYLASE 2"/>
    <property type="match status" value="1"/>
</dbReference>
<keyword evidence="13" id="KW-0234">DNA repair</keyword>
<dbReference type="EMBL" id="LT670818">
    <property type="protein sequence ID" value="SHG29554.1"/>
    <property type="molecule type" value="Genomic_DNA"/>
</dbReference>
<dbReference type="Pfam" id="PF06029">
    <property type="entry name" value="AlkA_N"/>
    <property type="match status" value="1"/>
</dbReference>
<dbReference type="Gene3D" id="3.40.10.10">
    <property type="entry name" value="DNA Methylphosphotriester Repair Domain"/>
    <property type="match status" value="1"/>
</dbReference>
<dbReference type="Pfam" id="PF02805">
    <property type="entry name" value="Ada_Zn_binding"/>
    <property type="match status" value="1"/>
</dbReference>
<dbReference type="SMART" id="SM00478">
    <property type="entry name" value="ENDO3c"/>
    <property type="match status" value="1"/>
</dbReference>
<dbReference type="GO" id="GO:0032993">
    <property type="term" value="C:protein-DNA complex"/>
    <property type="evidence" value="ECO:0007669"/>
    <property type="project" value="TreeGrafter"/>
</dbReference>
<gene>
    <name evidence="15" type="ORF">SAMN05444169_1680</name>
</gene>
<keyword evidence="4" id="KW-0489">Methyltransferase</keyword>
<dbReference type="GO" id="GO:0032259">
    <property type="term" value="P:methylation"/>
    <property type="evidence" value="ECO:0007669"/>
    <property type="project" value="UniProtKB-KW"/>
</dbReference>
<dbReference type="CDD" id="cd00056">
    <property type="entry name" value="ENDO3c"/>
    <property type="match status" value="1"/>
</dbReference>
<dbReference type="PANTHER" id="PTHR43003">
    <property type="entry name" value="DNA-3-METHYLADENINE GLYCOSYLASE"/>
    <property type="match status" value="1"/>
</dbReference>
<dbReference type="InterPro" id="IPR037046">
    <property type="entry name" value="AlkA_N_sf"/>
</dbReference>
<feature type="domain" description="HTH araC/xylS-type" evidence="14">
    <location>
        <begin position="93"/>
        <end position="191"/>
    </location>
</feature>
<dbReference type="InterPro" id="IPR011257">
    <property type="entry name" value="DNA_glycosylase"/>
</dbReference>
<evidence type="ECO:0000256" key="2">
    <source>
        <dbReference type="ARBA" id="ARBA00001947"/>
    </source>
</evidence>
<dbReference type="PROSITE" id="PS01124">
    <property type="entry name" value="HTH_ARAC_FAMILY_2"/>
    <property type="match status" value="1"/>
</dbReference>
<keyword evidence="11" id="KW-0010">Activator</keyword>
<keyword evidence="9" id="KW-0805">Transcription regulation</keyword>